<organism evidence="13 14">
    <name type="scientific">Candidatus Adlerbacteria bacterium GW2011_GWA1_54_10</name>
    <dbReference type="NCBI Taxonomy" id="1618605"/>
    <lineage>
        <taxon>Bacteria</taxon>
        <taxon>Candidatus Adleribacteriota</taxon>
    </lineage>
</organism>
<dbReference type="GO" id="GO:0015031">
    <property type="term" value="P:protein transport"/>
    <property type="evidence" value="ECO:0007669"/>
    <property type="project" value="InterPro"/>
</dbReference>
<dbReference type="GO" id="GO:0005737">
    <property type="term" value="C:cytoplasm"/>
    <property type="evidence" value="ECO:0007669"/>
    <property type="project" value="UniProtKB-SubCell"/>
</dbReference>
<dbReference type="Pfam" id="PF05697">
    <property type="entry name" value="Trigger_N"/>
    <property type="match status" value="1"/>
</dbReference>
<evidence type="ECO:0000256" key="4">
    <source>
        <dbReference type="ARBA" id="ARBA00013194"/>
    </source>
</evidence>
<evidence type="ECO:0000256" key="7">
    <source>
        <dbReference type="ARBA" id="ARBA00023186"/>
    </source>
</evidence>
<comment type="catalytic activity">
    <reaction evidence="1">
        <text>[protein]-peptidylproline (omega=180) = [protein]-peptidylproline (omega=0)</text>
        <dbReference type="Rhea" id="RHEA:16237"/>
        <dbReference type="Rhea" id="RHEA-COMP:10747"/>
        <dbReference type="Rhea" id="RHEA-COMP:10748"/>
        <dbReference type="ChEBI" id="CHEBI:83833"/>
        <dbReference type="ChEBI" id="CHEBI:83834"/>
        <dbReference type="EC" id="5.2.1.8"/>
    </reaction>
</comment>
<evidence type="ECO:0000313" key="14">
    <source>
        <dbReference type="Proteomes" id="UP000034740"/>
    </source>
</evidence>
<evidence type="ECO:0000256" key="10">
    <source>
        <dbReference type="SAM" id="MobiDB-lite"/>
    </source>
</evidence>
<comment type="similarity">
    <text evidence="3">Belongs to the FKBP-type PPIase family. Tig subfamily.</text>
</comment>
<reference evidence="13 14" key="1">
    <citation type="journal article" date="2015" name="Nature">
        <title>rRNA introns, odd ribosomes, and small enigmatic genomes across a large radiation of phyla.</title>
        <authorList>
            <person name="Brown C.T."/>
            <person name="Hug L.A."/>
            <person name="Thomas B.C."/>
            <person name="Sharon I."/>
            <person name="Castelle C.J."/>
            <person name="Singh A."/>
            <person name="Wilkins M.J."/>
            <person name="Williams K.H."/>
            <person name="Banfield J.F."/>
        </authorList>
    </citation>
    <scope>NUCLEOTIDE SEQUENCE [LARGE SCALE GENOMIC DNA]</scope>
</reference>
<dbReference type="SUPFAM" id="SSF109998">
    <property type="entry name" value="Triger factor/SurA peptide-binding domain-like"/>
    <property type="match status" value="1"/>
</dbReference>
<evidence type="ECO:0000256" key="6">
    <source>
        <dbReference type="ARBA" id="ARBA00023110"/>
    </source>
</evidence>
<evidence type="ECO:0000313" key="13">
    <source>
        <dbReference type="EMBL" id="KKW35993.1"/>
    </source>
</evidence>
<dbReference type="InterPro" id="IPR027304">
    <property type="entry name" value="Trigger_fact/SurA_dom_sf"/>
</dbReference>
<dbReference type="InterPro" id="IPR036611">
    <property type="entry name" value="Trigger_fac_ribosome-bd_sf"/>
</dbReference>
<dbReference type="Gene3D" id="3.30.70.1050">
    <property type="entry name" value="Trigger factor ribosome-binding domain"/>
    <property type="match status" value="1"/>
</dbReference>
<sequence>MSHEELAKYLSLKNLPESEVEFAGEIPFEAVASYRDRALAHIAEHLELPGFRPGKVPRAIALQKAGEIAVLEESVEFFIKDFYPALIAAHKIDAVGRPEIRITKLATGNPVGISVRVCALPEVTLPRNWMELHEKIPQEPYAGELPKSDPPPSPKEEQKAREYMAHSARRAKLIDSLMAKSAVAVPRVFIESEQEKILAQMREDIKRFGLSFDEYLVKINKTEETMRSELRESARRRAKLQLVLNKIAQEEKIEPDKDAAETEVKRALEHFPDAKRDLLRIHIETVLRNEKVLKLLEGEKHK</sequence>
<dbReference type="PANTHER" id="PTHR30560:SF3">
    <property type="entry name" value="TRIGGER FACTOR-LIKE PROTEIN TIG, CHLOROPLASTIC"/>
    <property type="match status" value="1"/>
</dbReference>
<dbReference type="SUPFAM" id="SSF102735">
    <property type="entry name" value="Trigger factor ribosome-binding domain"/>
    <property type="match status" value="1"/>
</dbReference>
<protein>
    <recommendedName>
        <fullName evidence="5">Trigger factor</fullName>
        <ecNumber evidence="4">5.2.1.8</ecNumber>
    </recommendedName>
    <alternativeName>
        <fullName evidence="9">PPIase</fullName>
    </alternativeName>
</protein>
<evidence type="ECO:0000256" key="5">
    <source>
        <dbReference type="ARBA" id="ARBA00016902"/>
    </source>
</evidence>
<dbReference type="InterPro" id="IPR005215">
    <property type="entry name" value="Trig_fac"/>
</dbReference>
<dbReference type="InterPro" id="IPR037041">
    <property type="entry name" value="Trigger_fac_C_sf"/>
</dbReference>
<dbReference type="Proteomes" id="UP000034740">
    <property type="component" value="Unassembled WGS sequence"/>
</dbReference>
<feature type="domain" description="Trigger factor ribosome-binding bacterial" evidence="11">
    <location>
        <begin position="12"/>
        <end position="129"/>
    </location>
</feature>
<feature type="domain" description="Trigger factor C-terminal" evidence="12">
    <location>
        <begin position="158"/>
        <end position="275"/>
    </location>
</feature>
<comment type="subcellular location">
    <subcellularLocation>
        <location evidence="2">Cytoplasm</location>
    </subcellularLocation>
</comment>
<comment type="caution">
    <text evidence="13">The sequence shown here is derived from an EMBL/GenBank/DDBJ whole genome shotgun (WGS) entry which is preliminary data.</text>
</comment>
<feature type="region of interest" description="Disordered" evidence="10">
    <location>
        <begin position="140"/>
        <end position="160"/>
    </location>
</feature>
<keyword evidence="6" id="KW-0697">Rotamase</keyword>
<dbReference type="GO" id="GO:0051083">
    <property type="term" value="P:'de novo' cotranslational protein folding"/>
    <property type="evidence" value="ECO:0007669"/>
    <property type="project" value="TreeGrafter"/>
</dbReference>
<dbReference type="EC" id="5.2.1.8" evidence="4"/>
<dbReference type="GO" id="GO:0003755">
    <property type="term" value="F:peptidyl-prolyl cis-trans isomerase activity"/>
    <property type="evidence" value="ECO:0007669"/>
    <property type="project" value="UniProtKB-KW"/>
</dbReference>
<gene>
    <name evidence="13" type="ORF">UY83_C0001G0024</name>
</gene>
<evidence type="ECO:0000256" key="3">
    <source>
        <dbReference type="ARBA" id="ARBA00005464"/>
    </source>
</evidence>
<evidence type="ECO:0000256" key="9">
    <source>
        <dbReference type="ARBA" id="ARBA00029986"/>
    </source>
</evidence>
<accession>A0A0G1XXT7</accession>
<dbReference type="InterPro" id="IPR008880">
    <property type="entry name" value="Trigger_fac_C"/>
</dbReference>
<dbReference type="GO" id="GO:0044183">
    <property type="term" value="F:protein folding chaperone"/>
    <property type="evidence" value="ECO:0007669"/>
    <property type="project" value="TreeGrafter"/>
</dbReference>
<dbReference type="AlphaFoldDB" id="A0A0G1XXT7"/>
<dbReference type="Gene3D" id="1.10.3120.10">
    <property type="entry name" value="Trigger factor, C-terminal domain"/>
    <property type="match status" value="1"/>
</dbReference>
<evidence type="ECO:0000256" key="1">
    <source>
        <dbReference type="ARBA" id="ARBA00000971"/>
    </source>
</evidence>
<name>A0A0G1XXT7_9BACT</name>
<proteinExistence type="inferred from homology"/>
<evidence type="ECO:0000259" key="12">
    <source>
        <dbReference type="Pfam" id="PF05698"/>
    </source>
</evidence>
<keyword evidence="8" id="KW-0413">Isomerase</keyword>
<evidence type="ECO:0000256" key="2">
    <source>
        <dbReference type="ARBA" id="ARBA00004496"/>
    </source>
</evidence>
<dbReference type="EMBL" id="LCRO01000001">
    <property type="protein sequence ID" value="KKW35993.1"/>
    <property type="molecule type" value="Genomic_DNA"/>
</dbReference>
<dbReference type="GO" id="GO:0043022">
    <property type="term" value="F:ribosome binding"/>
    <property type="evidence" value="ECO:0007669"/>
    <property type="project" value="TreeGrafter"/>
</dbReference>
<dbReference type="GO" id="GO:0043335">
    <property type="term" value="P:protein unfolding"/>
    <property type="evidence" value="ECO:0007669"/>
    <property type="project" value="TreeGrafter"/>
</dbReference>
<dbReference type="InterPro" id="IPR008881">
    <property type="entry name" value="Trigger_fac_ribosome-bd_bac"/>
</dbReference>
<evidence type="ECO:0000259" key="11">
    <source>
        <dbReference type="Pfam" id="PF05697"/>
    </source>
</evidence>
<dbReference type="PANTHER" id="PTHR30560">
    <property type="entry name" value="TRIGGER FACTOR CHAPERONE AND PEPTIDYL-PROLYL CIS/TRANS ISOMERASE"/>
    <property type="match status" value="1"/>
</dbReference>
<evidence type="ECO:0000256" key="8">
    <source>
        <dbReference type="ARBA" id="ARBA00023235"/>
    </source>
</evidence>
<dbReference type="Pfam" id="PF05698">
    <property type="entry name" value="Trigger_C"/>
    <property type="match status" value="1"/>
</dbReference>
<keyword evidence="7" id="KW-0143">Chaperone</keyword>